<dbReference type="EMBL" id="CAJFCW020000002">
    <property type="protein sequence ID" value="CAG9098964.1"/>
    <property type="molecule type" value="Genomic_DNA"/>
</dbReference>
<keyword evidence="3" id="KW-1185">Reference proteome</keyword>
<dbReference type="Proteomes" id="UP000614601">
    <property type="component" value="Unassembled WGS sequence"/>
</dbReference>
<dbReference type="Proteomes" id="UP000783686">
    <property type="component" value="Unassembled WGS sequence"/>
</dbReference>
<accession>A0A811KBD0</accession>
<feature type="compositionally biased region" description="Pro residues" evidence="1">
    <location>
        <begin position="36"/>
        <end position="45"/>
    </location>
</feature>
<feature type="compositionally biased region" description="Polar residues" evidence="1">
    <location>
        <begin position="187"/>
        <end position="196"/>
    </location>
</feature>
<protein>
    <submittedName>
        <fullName evidence="2">Uncharacterized protein</fullName>
    </submittedName>
</protein>
<dbReference type="EMBL" id="CAJFDH010000002">
    <property type="protein sequence ID" value="CAD5213074.1"/>
    <property type="molecule type" value="Genomic_DNA"/>
</dbReference>
<gene>
    <name evidence="2" type="ORF">BOKJ2_LOCUS4875</name>
</gene>
<feature type="compositionally biased region" description="Acidic residues" evidence="1">
    <location>
        <begin position="391"/>
        <end position="408"/>
    </location>
</feature>
<evidence type="ECO:0000313" key="3">
    <source>
        <dbReference type="Proteomes" id="UP000614601"/>
    </source>
</evidence>
<feature type="region of interest" description="Disordered" evidence="1">
    <location>
        <begin position="187"/>
        <end position="206"/>
    </location>
</feature>
<feature type="region of interest" description="Disordered" evidence="1">
    <location>
        <begin position="31"/>
        <end position="55"/>
    </location>
</feature>
<organism evidence="2 3">
    <name type="scientific">Bursaphelenchus okinawaensis</name>
    <dbReference type="NCBI Taxonomy" id="465554"/>
    <lineage>
        <taxon>Eukaryota</taxon>
        <taxon>Metazoa</taxon>
        <taxon>Ecdysozoa</taxon>
        <taxon>Nematoda</taxon>
        <taxon>Chromadorea</taxon>
        <taxon>Rhabditida</taxon>
        <taxon>Tylenchina</taxon>
        <taxon>Tylenchomorpha</taxon>
        <taxon>Aphelenchoidea</taxon>
        <taxon>Aphelenchoididae</taxon>
        <taxon>Bursaphelenchus</taxon>
    </lineage>
</organism>
<comment type="caution">
    <text evidence="2">The sequence shown here is derived from an EMBL/GenBank/DDBJ whole genome shotgun (WGS) entry which is preliminary data.</text>
</comment>
<feature type="region of interest" description="Disordered" evidence="1">
    <location>
        <begin position="378"/>
        <end position="408"/>
    </location>
</feature>
<dbReference type="OrthoDB" id="10581459at2759"/>
<evidence type="ECO:0000313" key="2">
    <source>
        <dbReference type="EMBL" id="CAD5213074.1"/>
    </source>
</evidence>
<reference evidence="2" key="1">
    <citation type="submission" date="2020-09" db="EMBL/GenBank/DDBJ databases">
        <authorList>
            <person name="Kikuchi T."/>
        </authorList>
    </citation>
    <scope>NUCLEOTIDE SEQUENCE</scope>
    <source>
        <strain evidence="2">SH1</strain>
    </source>
</reference>
<proteinExistence type="predicted"/>
<feature type="region of interest" description="Disordered" evidence="1">
    <location>
        <begin position="140"/>
        <end position="177"/>
    </location>
</feature>
<name>A0A811KBD0_9BILA</name>
<sequence>MDAPHDPYANLTPAQRALWLHDPYASVAAAQQAAALPPPKAPPKPLLNRPSKPPSLLEINTYPADPYGDGYGADAYGSEAYGADAYGAEAYGADPYGADAYGYAPVMITNYQQNGYYQQQSGPQKLSQLGFFGGNSSIHSKNPYQWPTRKRSHGARGAPQPPANGNQAPLGGLNHFDIPKGSTSKIPSLFPSQASTSEKKPKGEAQQEPLLPLEGDIPEFLDKSKILTETRKRKIKYRILLWCRIVKFDIESNLKCGSWLMVGHTESTCTVRIKNFFPEIFAVSATSVNLEELSYELIVQWLLFWYYKSVLSDKMIFNLYTKDSKYSTEMFKAAKRCYLTVVEEIGKKTIKSRDNFPDDLRYGKRLFTEEEKQKMKEACERAAARISNNDLAEDTPEEPAEDTEETTS</sequence>
<dbReference type="AlphaFoldDB" id="A0A811KBD0"/>
<evidence type="ECO:0000256" key="1">
    <source>
        <dbReference type="SAM" id="MobiDB-lite"/>
    </source>
</evidence>